<evidence type="ECO:0000256" key="1">
    <source>
        <dbReference type="SAM" id="SignalP"/>
    </source>
</evidence>
<protein>
    <submittedName>
        <fullName evidence="2">Collagen-like protein</fullName>
    </submittedName>
</protein>
<feature type="signal peptide" evidence="1">
    <location>
        <begin position="1"/>
        <end position="25"/>
    </location>
</feature>
<dbReference type="AlphaFoldDB" id="A0A4Q5LTK1"/>
<evidence type="ECO:0000313" key="3">
    <source>
        <dbReference type="Proteomes" id="UP000293162"/>
    </source>
</evidence>
<dbReference type="OrthoDB" id="956932at2"/>
<feature type="chain" id="PRO_5020837790" evidence="1">
    <location>
        <begin position="26"/>
        <end position="193"/>
    </location>
</feature>
<dbReference type="Gene3D" id="1.20.5.320">
    <property type="entry name" value="6-Phosphogluconate Dehydrogenase, domain 3"/>
    <property type="match status" value="1"/>
</dbReference>
<dbReference type="RefSeq" id="WP_130024009.1">
    <property type="nucleotide sequence ID" value="NZ_SEWF01000070.1"/>
</dbReference>
<proteinExistence type="predicted"/>
<evidence type="ECO:0000313" key="2">
    <source>
        <dbReference type="EMBL" id="RYU92817.1"/>
    </source>
</evidence>
<accession>A0A4Q5LTK1</accession>
<keyword evidence="2" id="KW-0176">Collagen</keyword>
<keyword evidence="3" id="KW-1185">Reference proteome</keyword>
<reference evidence="2 3" key="1">
    <citation type="submission" date="2019-02" db="EMBL/GenBank/DDBJ databases">
        <title>Bacterial novel species Emticicia sp. 17J42-9 isolated from soil.</title>
        <authorList>
            <person name="Jung H.-Y."/>
        </authorList>
    </citation>
    <scope>NUCLEOTIDE SEQUENCE [LARGE SCALE GENOMIC DNA]</scope>
    <source>
        <strain evidence="2 3">17J42-9</strain>
    </source>
</reference>
<organism evidence="2 3">
    <name type="scientific">Emticicia agri</name>
    <dbReference type="NCBI Taxonomy" id="2492393"/>
    <lineage>
        <taxon>Bacteria</taxon>
        <taxon>Pseudomonadati</taxon>
        <taxon>Bacteroidota</taxon>
        <taxon>Cytophagia</taxon>
        <taxon>Cytophagales</taxon>
        <taxon>Leadbetterellaceae</taxon>
        <taxon>Emticicia</taxon>
    </lineage>
</organism>
<name>A0A4Q5LTK1_9BACT</name>
<dbReference type="EMBL" id="SEWF01000070">
    <property type="protein sequence ID" value="RYU92817.1"/>
    <property type="molecule type" value="Genomic_DNA"/>
</dbReference>
<dbReference type="Proteomes" id="UP000293162">
    <property type="component" value="Unassembled WGS sequence"/>
</dbReference>
<keyword evidence="1" id="KW-0732">Signal</keyword>
<sequence>MKKNIYSLFTLLLTVLLFNACKGPAGDPGPAGPQGAKGDIGAKGDPGTVSIISTGWITVSEELFKASYVPEDLITNIKFTGPDIDKISQKVLDDGIILVYNRLPTSKNVINAIPYTLDLNFYEPGLQLSYFFEARPKEVNCYIQFSKAVNDISDYVGTEEFRVVIIPGPSGLRLKNIDLRDYNAVKKAFNLED</sequence>
<comment type="caution">
    <text evidence="2">The sequence shown here is derived from an EMBL/GenBank/DDBJ whole genome shotgun (WGS) entry which is preliminary data.</text>
</comment>
<gene>
    <name evidence="2" type="ORF">EWM59_25205</name>
</gene>